<organism evidence="1 2">
    <name type="scientific">Tigheibacillus halophilus</name>
    <dbReference type="NCBI Taxonomy" id="361280"/>
    <lineage>
        <taxon>Bacteria</taxon>
        <taxon>Bacillati</taxon>
        <taxon>Bacillota</taxon>
        <taxon>Bacilli</taxon>
        <taxon>Bacillales</taxon>
        <taxon>Bacillaceae</taxon>
        <taxon>Tigheibacillus</taxon>
    </lineage>
</organism>
<comment type="caution">
    <text evidence="1">The sequence shown here is derived from an EMBL/GenBank/DDBJ whole genome shotgun (WGS) entry which is preliminary data.</text>
</comment>
<protein>
    <submittedName>
        <fullName evidence="1">Uncharacterized protein</fullName>
    </submittedName>
</protein>
<evidence type="ECO:0000313" key="2">
    <source>
        <dbReference type="Proteomes" id="UP001281447"/>
    </source>
</evidence>
<dbReference type="EMBL" id="JAWDIP010000003">
    <property type="protein sequence ID" value="MDY0394746.1"/>
    <property type="molecule type" value="Genomic_DNA"/>
</dbReference>
<evidence type="ECO:0000313" key="1">
    <source>
        <dbReference type="EMBL" id="MDY0394746.1"/>
    </source>
</evidence>
<accession>A0ABU5C5Y7</accession>
<gene>
    <name evidence="1" type="ORF">RWE15_10160</name>
</gene>
<dbReference type="RefSeq" id="WP_390354216.1">
    <property type="nucleotide sequence ID" value="NZ_JBHUIZ010000005.1"/>
</dbReference>
<sequence length="79" mass="8771">MNYTKLNLFFSNCGADITLENNGDDQVIICISEMAKNESKSSIDNEVIEPVSTTEIYLGAEEAHALLNALNYIVPRDVF</sequence>
<keyword evidence="2" id="KW-1185">Reference proteome</keyword>
<name>A0ABU5C5Y7_9BACI</name>
<dbReference type="Proteomes" id="UP001281447">
    <property type="component" value="Unassembled WGS sequence"/>
</dbReference>
<proteinExistence type="predicted"/>
<reference evidence="1 2" key="1">
    <citation type="submission" date="2023-10" db="EMBL/GenBank/DDBJ databases">
        <title>Virgibacillus halophilus 5B73C genome.</title>
        <authorList>
            <person name="Miliotis G."/>
            <person name="Sengupta P."/>
            <person name="Hameed A."/>
            <person name="Chuvochina M."/>
            <person name="Mcdonagh F."/>
            <person name="Simpson A.C."/>
            <person name="Singh N.K."/>
            <person name="Rekha P.D."/>
            <person name="Raman K."/>
            <person name="Hugenholtz P."/>
            <person name="Venkateswaran K."/>
        </authorList>
    </citation>
    <scope>NUCLEOTIDE SEQUENCE [LARGE SCALE GENOMIC DNA]</scope>
    <source>
        <strain evidence="1 2">5B73C</strain>
    </source>
</reference>